<dbReference type="AlphaFoldDB" id="A0A371HF60"/>
<keyword evidence="3" id="KW-1185">Reference proteome</keyword>
<sequence>MEELMKFQQNMNAIMHDLKMQIGQLANSISQIQSAGSGNLPLQTIPNPKGGNVSAVTPRSGKELQMPTPEFSNRLEPPHYRFPPEHS</sequence>
<protein>
    <submittedName>
        <fullName evidence="2">Uncharacterized protein</fullName>
    </submittedName>
</protein>
<organism evidence="2 3">
    <name type="scientific">Mucuna pruriens</name>
    <name type="common">Velvet bean</name>
    <name type="synonym">Dolichos pruriens</name>
    <dbReference type="NCBI Taxonomy" id="157652"/>
    <lineage>
        <taxon>Eukaryota</taxon>
        <taxon>Viridiplantae</taxon>
        <taxon>Streptophyta</taxon>
        <taxon>Embryophyta</taxon>
        <taxon>Tracheophyta</taxon>
        <taxon>Spermatophyta</taxon>
        <taxon>Magnoliopsida</taxon>
        <taxon>eudicotyledons</taxon>
        <taxon>Gunneridae</taxon>
        <taxon>Pentapetalae</taxon>
        <taxon>rosids</taxon>
        <taxon>fabids</taxon>
        <taxon>Fabales</taxon>
        <taxon>Fabaceae</taxon>
        <taxon>Papilionoideae</taxon>
        <taxon>50 kb inversion clade</taxon>
        <taxon>NPAAA clade</taxon>
        <taxon>indigoferoid/millettioid clade</taxon>
        <taxon>Phaseoleae</taxon>
        <taxon>Mucuna</taxon>
    </lineage>
</organism>
<gene>
    <name evidence="2" type="ORF">CR513_15280</name>
</gene>
<evidence type="ECO:0000256" key="1">
    <source>
        <dbReference type="SAM" id="MobiDB-lite"/>
    </source>
</evidence>
<evidence type="ECO:0000313" key="3">
    <source>
        <dbReference type="Proteomes" id="UP000257109"/>
    </source>
</evidence>
<dbReference type="EMBL" id="QJKJ01002777">
    <property type="protein sequence ID" value="RDY01402.1"/>
    <property type="molecule type" value="Genomic_DNA"/>
</dbReference>
<evidence type="ECO:0000313" key="2">
    <source>
        <dbReference type="EMBL" id="RDY01402.1"/>
    </source>
</evidence>
<feature type="compositionally biased region" description="Basic and acidic residues" evidence="1">
    <location>
        <begin position="76"/>
        <end position="87"/>
    </location>
</feature>
<feature type="non-terminal residue" evidence="2">
    <location>
        <position position="1"/>
    </location>
</feature>
<reference evidence="2" key="1">
    <citation type="submission" date="2018-05" db="EMBL/GenBank/DDBJ databases">
        <title>Draft genome of Mucuna pruriens seed.</title>
        <authorList>
            <person name="Nnadi N.E."/>
            <person name="Vos R."/>
            <person name="Hasami M.H."/>
            <person name="Devisetty U.K."/>
            <person name="Aguiy J.C."/>
        </authorList>
    </citation>
    <scope>NUCLEOTIDE SEQUENCE [LARGE SCALE GENOMIC DNA]</scope>
    <source>
        <strain evidence="2">JCA_2017</strain>
    </source>
</reference>
<dbReference type="OrthoDB" id="1436969at2759"/>
<accession>A0A371HF60</accession>
<proteinExistence type="predicted"/>
<name>A0A371HF60_MUCPR</name>
<comment type="caution">
    <text evidence="2">The sequence shown here is derived from an EMBL/GenBank/DDBJ whole genome shotgun (WGS) entry which is preliminary data.</text>
</comment>
<dbReference type="Proteomes" id="UP000257109">
    <property type="component" value="Unassembled WGS sequence"/>
</dbReference>
<feature type="region of interest" description="Disordered" evidence="1">
    <location>
        <begin position="40"/>
        <end position="87"/>
    </location>
</feature>